<evidence type="ECO:0000256" key="3">
    <source>
        <dbReference type="SAM" id="Coils"/>
    </source>
</evidence>
<evidence type="ECO:0000259" key="4">
    <source>
        <dbReference type="Pfam" id="PF00005"/>
    </source>
</evidence>
<keyword evidence="6" id="KW-1185">Reference proteome</keyword>
<dbReference type="PANTHER" id="PTHR19229:SF36">
    <property type="entry name" value="ATP-BINDING CASSETTE SUB-FAMILY A MEMBER 2"/>
    <property type="match status" value="1"/>
</dbReference>
<keyword evidence="5" id="KW-0547">Nucleotide-binding</keyword>
<accession>A0A0T6BDH0</accession>
<dbReference type="SUPFAM" id="SSF52540">
    <property type="entry name" value="P-loop containing nucleoside triphosphate hydrolases"/>
    <property type="match status" value="1"/>
</dbReference>
<keyword evidence="1" id="KW-0813">Transport</keyword>
<dbReference type="GO" id="GO:0016020">
    <property type="term" value="C:membrane"/>
    <property type="evidence" value="ECO:0007669"/>
    <property type="project" value="InterPro"/>
</dbReference>
<dbReference type="InterPro" id="IPR003439">
    <property type="entry name" value="ABC_transporter-like_ATP-bd"/>
</dbReference>
<evidence type="ECO:0000256" key="2">
    <source>
        <dbReference type="ARBA" id="ARBA00022737"/>
    </source>
</evidence>
<evidence type="ECO:0000313" key="6">
    <source>
        <dbReference type="Proteomes" id="UP000051574"/>
    </source>
</evidence>
<dbReference type="InterPro" id="IPR027417">
    <property type="entry name" value="P-loop_NTPase"/>
</dbReference>
<dbReference type="Pfam" id="PF00005">
    <property type="entry name" value="ABC_tran"/>
    <property type="match status" value="1"/>
</dbReference>
<dbReference type="PANTHER" id="PTHR19229">
    <property type="entry name" value="ATP-BINDING CASSETTE TRANSPORTER SUBFAMILY A ABCA"/>
    <property type="match status" value="1"/>
</dbReference>
<dbReference type="Gene3D" id="3.40.50.300">
    <property type="entry name" value="P-loop containing nucleotide triphosphate hydrolases"/>
    <property type="match status" value="1"/>
</dbReference>
<keyword evidence="2" id="KW-0677">Repeat</keyword>
<proteinExistence type="predicted"/>
<name>A0A0T6BDH0_9SCAR</name>
<organism evidence="5 6">
    <name type="scientific">Oryctes borbonicus</name>
    <dbReference type="NCBI Taxonomy" id="1629725"/>
    <lineage>
        <taxon>Eukaryota</taxon>
        <taxon>Metazoa</taxon>
        <taxon>Ecdysozoa</taxon>
        <taxon>Arthropoda</taxon>
        <taxon>Hexapoda</taxon>
        <taxon>Insecta</taxon>
        <taxon>Pterygota</taxon>
        <taxon>Neoptera</taxon>
        <taxon>Endopterygota</taxon>
        <taxon>Coleoptera</taxon>
        <taxon>Polyphaga</taxon>
        <taxon>Scarabaeiformia</taxon>
        <taxon>Scarabaeidae</taxon>
        <taxon>Dynastinae</taxon>
        <taxon>Oryctes</taxon>
    </lineage>
</organism>
<dbReference type="EMBL" id="LJIG01001775">
    <property type="protein sequence ID" value="KRT85165.1"/>
    <property type="molecule type" value="Genomic_DNA"/>
</dbReference>
<dbReference type="InterPro" id="IPR026082">
    <property type="entry name" value="ABCA"/>
</dbReference>
<sequence>MEDKINTFVTELSGGMKRKLSLGIALMGNPKILILDEPTAGVDVEGRREIWDLILSFKSEKTVFISTHFLEEAEYLSDYIAIMDCAKLICFGTPMKLKKEYEIGYKCVISYADPTKLPTLETLLNKTAPSASIVKKENDVVLCRFHVNSRKSEIANLLAELDEKKEELAITYRLSCSTLEDLYLKVQDEKGIIRKKLERKLKIYDINIF</sequence>
<evidence type="ECO:0000313" key="5">
    <source>
        <dbReference type="EMBL" id="KRT85165.1"/>
    </source>
</evidence>
<protein>
    <submittedName>
        <fullName evidence="5">ABC transporter ATP-binding protein</fullName>
    </submittedName>
</protein>
<keyword evidence="5" id="KW-0067">ATP-binding</keyword>
<feature type="domain" description="ABC transporter" evidence="4">
    <location>
        <begin position="4"/>
        <end position="40"/>
    </location>
</feature>
<dbReference type="GO" id="GO:0005524">
    <property type="term" value="F:ATP binding"/>
    <property type="evidence" value="ECO:0007669"/>
    <property type="project" value="UniProtKB-KW"/>
</dbReference>
<gene>
    <name evidence="5" type="ORF">AMK59_2793</name>
</gene>
<reference evidence="5 6" key="1">
    <citation type="submission" date="2015-09" db="EMBL/GenBank/DDBJ databases">
        <title>Draft genome of the scarab beetle Oryctes borbonicus.</title>
        <authorList>
            <person name="Meyer J.M."/>
            <person name="Markov G.V."/>
            <person name="Baskaran P."/>
            <person name="Herrmann M."/>
            <person name="Sommer R.J."/>
            <person name="Roedelsperger C."/>
        </authorList>
    </citation>
    <scope>NUCLEOTIDE SEQUENCE [LARGE SCALE GENOMIC DNA]</scope>
    <source>
        <strain evidence="5">OB123</strain>
        <tissue evidence="5">Whole animal</tissue>
    </source>
</reference>
<dbReference type="GO" id="GO:0005319">
    <property type="term" value="F:lipid transporter activity"/>
    <property type="evidence" value="ECO:0007669"/>
    <property type="project" value="TreeGrafter"/>
</dbReference>
<comment type="caution">
    <text evidence="5">The sequence shown here is derived from an EMBL/GenBank/DDBJ whole genome shotgun (WGS) entry which is preliminary data.</text>
</comment>
<evidence type="ECO:0000256" key="1">
    <source>
        <dbReference type="ARBA" id="ARBA00022448"/>
    </source>
</evidence>
<dbReference type="GO" id="GO:0016887">
    <property type="term" value="F:ATP hydrolysis activity"/>
    <property type="evidence" value="ECO:0007669"/>
    <property type="project" value="InterPro"/>
</dbReference>
<dbReference type="OrthoDB" id="6512918at2759"/>
<feature type="coiled-coil region" evidence="3">
    <location>
        <begin position="147"/>
        <end position="174"/>
    </location>
</feature>
<dbReference type="AlphaFoldDB" id="A0A0T6BDH0"/>
<keyword evidence="3" id="KW-0175">Coiled coil</keyword>
<dbReference type="GO" id="GO:0140359">
    <property type="term" value="F:ABC-type transporter activity"/>
    <property type="evidence" value="ECO:0007669"/>
    <property type="project" value="InterPro"/>
</dbReference>
<dbReference type="Proteomes" id="UP000051574">
    <property type="component" value="Unassembled WGS sequence"/>
</dbReference>